<proteinExistence type="inferred from homology"/>
<gene>
    <name evidence="5" type="ORF">ABCS64_05210</name>
</gene>
<keyword evidence="3" id="KW-0274">FAD</keyword>
<dbReference type="Gene3D" id="3.30.465.10">
    <property type="match status" value="1"/>
</dbReference>
<dbReference type="InterPro" id="IPR004113">
    <property type="entry name" value="FAD-bd_oxidored_4_C"/>
</dbReference>
<dbReference type="InterPro" id="IPR016164">
    <property type="entry name" value="FAD-linked_Oxase-like_C"/>
</dbReference>
<reference evidence="6" key="1">
    <citation type="submission" date="2024-06" db="EMBL/GenBank/DDBJ databases">
        <title>Radixoralia hellwigii gen. nov., sp nov., isolated from a root canal in the human oral cavity.</title>
        <authorList>
            <person name="Bartsch S."/>
            <person name="Wittmer A."/>
            <person name="Schulz A.-K."/>
            <person name="Neumann-Schaal M."/>
            <person name="Wolf J."/>
            <person name="Gronow S."/>
            <person name="Tennert C."/>
            <person name="Haecker G."/>
            <person name="Cieplik F."/>
            <person name="Al-Ahmad A."/>
        </authorList>
    </citation>
    <scope>NUCLEOTIDE SEQUENCE [LARGE SCALE GENOMIC DNA]</scope>
    <source>
        <strain evidence="6">Wk13</strain>
    </source>
</reference>
<keyword evidence="2" id="KW-0285">Flavoprotein</keyword>
<evidence type="ECO:0000313" key="6">
    <source>
        <dbReference type="Proteomes" id="UP001574673"/>
    </source>
</evidence>
<dbReference type="Gene3D" id="3.30.70.2740">
    <property type="match status" value="1"/>
</dbReference>
<dbReference type="SUPFAM" id="SSF55103">
    <property type="entry name" value="FAD-linked oxidases, C-terminal domain"/>
    <property type="match status" value="1"/>
</dbReference>
<feature type="domain" description="FAD-binding PCMH-type" evidence="4">
    <location>
        <begin position="36"/>
        <end position="217"/>
    </location>
</feature>
<dbReference type="InterPro" id="IPR006094">
    <property type="entry name" value="Oxid_FAD_bind_N"/>
</dbReference>
<evidence type="ECO:0000313" key="5">
    <source>
        <dbReference type="EMBL" id="MFA9949732.1"/>
    </source>
</evidence>
<dbReference type="Gene3D" id="3.30.70.2190">
    <property type="match status" value="1"/>
</dbReference>
<dbReference type="InterPro" id="IPR036318">
    <property type="entry name" value="FAD-bd_PCMH-like_sf"/>
</dbReference>
<dbReference type="EMBL" id="JBEUWX010000002">
    <property type="protein sequence ID" value="MFA9949732.1"/>
    <property type="molecule type" value="Genomic_DNA"/>
</dbReference>
<name>A0ABV4UDJ8_9RHOO</name>
<accession>A0ABV4UDJ8</accession>
<protein>
    <submittedName>
        <fullName evidence="5">FAD-binding oxidoreductase</fullName>
    </submittedName>
</protein>
<organism evidence="5 6">
    <name type="scientific">Dentiradicibacter hellwigii</name>
    <dbReference type="NCBI Taxonomy" id="3149053"/>
    <lineage>
        <taxon>Bacteria</taxon>
        <taxon>Pseudomonadati</taxon>
        <taxon>Pseudomonadota</taxon>
        <taxon>Betaproteobacteria</taxon>
        <taxon>Rhodocyclales</taxon>
        <taxon>Rhodocyclaceae</taxon>
        <taxon>Dentiradicibacter</taxon>
    </lineage>
</organism>
<dbReference type="PROSITE" id="PS51387">
    <property type="entry name" value="FAD_PCMH"/>
    <property type="match status" value="1"/>
</dbReference>
<dbReference type="RefSeq" id="WP_418890841.1">
    <property type="nucleotide sequence ID" value="NZ_JBEUWX010000002.1"/>
</dbReference>
<evidence type="ECO:0000256" key="3">
    <source>
        <dbReference type="ARBA" id="ARBA00022827"/>
    </source>
</evidence>
<comment type="caution">
    <text evidence="5">The sequence shown here is derived from an EMBL/GenBank/DDBJ whole genome shotgun (WGS) entry which is preliminary data.</text>
</comment>
<dbReference type="PANTHER" id="PTHR43716">
    <property type="entry name" value="D-2-HYDROXYGLUTARATE DEHYDROGENASE, MITOCHONDRIAL"/>
    <property type="match status" value="1"/>
</dbReference>
<dbReference type="Gene3D" id="3.30.43.10">
    <property type="entry name" value="Uridine Diphospho-n-acetylenolpyruvylglucosamine Reductase, domain 2"/>
    <property type="match status" value="1"/>
</dbReference>
<dbReference type="Proteomes" id="UP001574673">
    <property type="component" value="Unassembled WGS sequence"/>
</dbReference>
<evidence type="ECO:0000256" key="1">
    <source>
        <dbReference type="ARBA" id="ARBA00008000"/>
    </source>
</evidence>
<dbReference type="PANTHER" id="PTHR43716:SF2">
    <property type="entry name" value="BLL6224 PROTEIN"/>
    <property type="match status" value="1"/>
</dbReference>
<keyword evidence="6" id="KW-1185">Reference proteome</keyword>
<comment type="similarity">
    <text evidence="1">Belongs to the FAD-binding oxidoreductase/transferase type 4 family.</text>
</comment>
<dbReference type="InterPro" id="IPR016167">
    <property type="entry name" value="FAD-bd_PCMH_sub1"/>
</dbReference>
<dbReference type="InterPro" id="IPR051264">
    <property type="entry name" value="FAD-oxidored/transferase_4"/>
</dbReference>
<evidence type="ECO:0000259" key="4">
    <source>
        <dbReference type="PROSITE" id="PS51387"/>
    </source>
</evidence>
<dbReference type="SUPFAM" id="SSF56176">
    <property type="entry name" value="FAD-binding/transporter-associated domain-like"/>
    <property type="match status" value="1"/>
</dbReference>
<dbReference type="Pfam" id="PF01565">
    <property type="entry name" value="FAD_binding_4"/>
    <property type="match status" value="1"/>
</dbReference>
<sequence>MTATLIERLSAIVGAENVLTDAVAMAPYLVDWRGRYHGAARCIVRPDNAEEVAAIVRVCLAAGVPIAPQGGNTSHCGASVPDTSGTAVIVSLSRMNRIREVDAANNTMTVEAGCVLQTIQAAARAAGRLFPLSLAAEGSCQIGGNLSTNAGGVQVLRYGNARELALGLEVVLPSGEIWHGLRGLRKDNTGYDLKQLFIGAEGTLGIITAAVIKLFPLPGTVATAWLSIDSPAAAVRLLGELQARFGAALTACELISDISLGLVLKHIPGAQPPLAASPDDPHALRTPWHLLIELSGTGEEADLRAACEEFLGAALEKGWIDDAVLAQSGEQAARLWDLRERLSEAQKIEGFSIKHDVSVPVSRIGEFVERAGAALQAAYPGIRIVAFGHVGDGNLHYNQSKPEAAENAEFMAAQPDVNRIVHDIVDALGGSISAEHGIGQLKRGELAHYKSAVEMEMMRAIKRTFDPLGLMNPGKVL</sequence>
<dbReference type="InterPro" id="IPR016169">
    <property type="entry name" value="FAD-bd_PCMH_sub2"/>
</dbReference>
<dbReference type="Gene3D" id="1.10.45.10">
    <property type="entry name" value="Vanillyl-alcohol Oxidase, Chain A, domain 4"/>
    <property type="match status" value="1"/>
</dbReference>
<evidence type="ECO:0000256" key="2">
    <source>
        <dbReference type="ARBA" id="ARBA00022630"/>
    </source>
</evidence>
<dbReference type="Pfam" id="PF02913">
    <property type="entry name" value="FAD-oxidase_C"/>
    <property type="match status" value="1"/>
</dbReference>
<dbReference type="InterPro" id="IPR016166">
    <property type="entry name" value="FAD-bd_PCMH"/>
</dbReference>
<dbReference type="InterPro" id="IPR016171">
    <property type="entry name" value="Vanillyl_alc_oxidase_C-sub2"/>
</dbReference>